<comment type="caution">
    <text evidence="1">The sequence shown here is derived from an EMBL/GenBank/DDBJ whole genome shotgun (WGS) entry which is preliminary data.</text>
</comment>
<reference evidence="1 2" key="1">
    <citation type="submission" date="2019-05" db="EMBL/GenBank/DDBJ databases">
        <title>Another draft genome of Portunus trituberculatus and its Hox gene families provides insights of decapod evolution.</title>
        <authorList>
            <person name="Jeong J.-H."/>
            <person name="Song I."/>
            <person name="Kim S."/>
            <person name="Choi T."/>
            <person name="Kim D."/>
            <person name="Ryu S."/>
            <person name="Kim W."/>
        </authorList>
    </citation>
    <scope>NUCLEOTIDE SEQUENCE [LARGE SCALE GENOMIC DNA]</scope>
    <source>
        <tissue evidence="1">Muscle</tissue>
    </source>
</reference>
<gene>
    <name evidence="1" type="ORF">E2C01_036318</name>
</gene>
<accession>A0A5B7F6F7</accession>
<sequence>MGRISPLLNEGPIMRELMMGRSIIKTTNEPTHYDITTNTHYAPASVYVKIKPSPNRLWLGRSKATRKYLNKKEEKGGEYDDDREGEYID</sequence>
<name>A0A5B7F6F7_PORTR</name>
<dbReference type="EMBL" id="VSRR010005533">
    <property type="protein sequence ID" value="MPC42691.1"/>
    <property type="molecule type" value="Genomic_DNA"/>
</dbReference>
<evidence type="ECO:0000313" key="1">
    <source>
        <dbReference type="EMBL" id="MPC42691.1"/>
    </source>
</evidence>
<keyword evidence="2" id="KW-1185">Reference proteome</keyword>
<proteinExistence type="predicted"/>
<dbReference type="AlphaFoldDB" id="A0A5B7F6F7"/>
<evidence type="ECO:0000313" key="2">
    <source>
        <dbReference type="Proteomes" id="UP000324222"/>
    </source>
</evidence>
<organism evidence="1 2">
    <name type="scientific">Portunus trituberculatus</name>
    <name type="common">Swimming crab</name>
    <name type="synonym">Neptunus trituberculatus</name>
    <dbReference type="NCBI Taxonomy" id="210409"/>
    <lineage>
        <taxon>Eukaryota</taxon>
        <taxon>Metazoa</taxon>
        <taxon>Ecdysozoa</taxon>
        <taxon>Arthropoda</taxon>
        <taxon>Crustacea</taxon>
        <taxon>Multicrustacea</taxon>
        <taxon>Malacostraca</taxon>
        <taxon>Eumalacostraca</taxon>
        <taxon>Eucarida</taxon>
        <taxon>Decapoda</taxon>
        <taxon>Pleocyemata</taxon>
        <taxon>Brachyura</taxon>
        <taxon>Eubrachyura</taxon>
        <taxon>Portunoidea</taxon>
        <taxon>Portunidae</taxon>
        <taxon>Portuninae</taxon>
        <taxon>Portunus</taxon>
    </lineage>
</organism>
<protein>
    <submittedName>
        <fullName evidence="1">Uncharacterized protein</fullName>
    </submittedName>
</protein>
<dbReference type="Proteomes" id="UP000324222">
    <property type="component" value="Unassembled WGS sequence"/>
</dbReference>